<proteinExistence type="inferred from homology"/>
<dbReference type="PROSITE" id="PS00108">
    <property type="entry name" value="PROTEIN_KINASE_ST"/>
    <property type="match status" value="1"/>
</dbReference>
<keyword evidence="1" id="KW-0808">Transferase</keyword>
<protein>
    <submittedName>
        <fullName evidence="8">Serine/threonine-protein kinase pdik1l-B</fullName>
    </submittedName>
</protein>
<evidence type="ECO:0000313" key="9">
    <source>
        <dbReference type="Proteomes" id="UP000198287"/>
    </source>
</evidence>
<dbReference type="EMBL" id="LNIX01000015">
    <property type="protein sequence ID" value="OXA46576.1"/>
    <property type="molecule type" value="Genomic_DNA"/>
</dbReference>
<dbReference type="PROSITE" id="PS00107">
    <property type="entry name" value="PROTEIN_KINASE_ATP"/>
    <property type="match status" value="1"/>
</dbReference>
<dbReference type="AlphaFoldDB" id="A0A226DQU9"/>
<dbReference type="GO" id="GO:0004672">
    <property type="term" value="F:protein kinase activity"/>
    <property type="evidence" value="ECO:0007669"/>
    <property type="project" value="InterPro"/>
</dbReference>
<dbReference type="GO" id="GO:0005634">
    <property type="term" value="C:nucleus"/>
    <property type="evidence" value="ECO:0007669"/>
    <property type="project" value="TreeGrafter"/>
</dbReference>
<gene>
    <name evidence="8" type="ORF">Fcan01_18856</name>
</gene>
<dbReference type="PANTHER" id="PTHR11042">
    <property type="entry name" value="EUKARYOTIC TRANSLATION INITIATION FACTOR 2-ALPHA KINASE EIF2-ALPHA KINASE -RELATED"/>
    <property type="match status" value="1"/>
</dbReference>
<dbReference type="SMART" id="SM00220">
    <property type="entry name" value="S_TKc"/>
    <property type="match status" value="2"/>
</dbReference>
<dbReference type="InterPro" id="IPR008271">
    <property type="entry name" value="Ser/Thr_kinase_AS"/>
</dbReference>
<feature type="binding site" evidence="6">
    <location>
        <position position="47"/>
    </location>
    <ligand>
        <name>ATP</name>
        <dbReference type="ChEBI" id="CHEBI:30616"/>
    </ligand>
</feature>
<dbReference type="OrthoDB" id="5337378at2759"/>
<evidence type="ECO:0000256" key="4">
    <source>
        <dbReference type="ARBA" id="ARBA00022840"/>
    </source>
</evidence>
<keyword evidence="3 8" id="KW-0418">Kinase</keyword>
<dbReference type="InterPro" id="IPR000719">
    <property type="entry name" value="Prot_kinase_dom"/>
</dbReference>
<dbReference type="InterPro" id="IPR017441">
    <property type="entry name" value="Protein_kinase_ATP_BS"/>
</dbReference>
<comment type="similarity">
    <text evidence="5">Belongs to the protein kinase superfamily. Ser/Thr protein kinase family. GCN2 subfamily.</text>
</comment>
<comment type="caution">
    <text evidence="8">The sequence shown here is derived from an EMBL/GenBank/DDBJ whole genome shotgun (WGS) entry which is preliminary data.</text>
</comment>
<dbReference type="GO" id="GO:0005524">
    <property type="term" value="F:ATP binding"/>
    <property type="evidence" value="ECO:0007669"/>
    <property type="project" value="UniProtKB-UniRule"/>
</dbReference>
<keyword evidence="2 6" id="KW-0547">Nucleotide-binding</keyword>
<evidence type="ECO:0000256" key="3">
    <source>
        <dbReference type="ARBA" id="ARBA00022777"/>
    </source>
</evidence>
<name>A0A226DQU9_FOLCA</name>
<organism evidence="8 9">
    <name type="scientific">Folsomia candida</name>
    <name type="common">Springtail</name>
    <dbReference type="NCBI Taxonomy" id="158441"/>
    <lineage>
        <taxon>Eukaryota</taxon>
        <taxon>Metazoa</taxon>
        <taxon>Ecdysozoa</taxon>
        <taxon>Arthropoda</taxon>
        <taxon>Hexapoda</taxon>
        <taxon>Collembola</taxon>
        <taxon>Entomobryomorpha</taxon>
        <taxon>Isotomoidea</taxon>
        <taxon>Isotomidae</taxon>
        <taxon>Proisotominae</taxon>
        <taxon>Folsomia</taxon>
    </lineage>
</organism>
<evidence type="ECO:0000313" key="8">
    <source>
        <dbReference type="EMBL" id="OXA46576.1"/>
    </source>
</evidence>
<evidence type="ECO:0000256" key="2">
    <source>
        <dbReference type="ARBA" id="ARBA00022741"/>
    </source>
</evidence>
<dbReference type="Gene3D" id="3.30.200.20">
    <property type="entry name" value="Phosphorylase Kinase, domain 1"/>
    <property type="match status" value="1"/>
</dbReference>
<dbReference type="PROSITE" id="PS50011">
    <property type="entry name" value="PROTEIN_KINASE_DOM"/>
    <property type="match status" value="2"/>
</dbReference>
<evidence type="ECO:0000256" key="5">
    <source>
        <dbReference type="ARBA" id="ARBA00037982"/>
    </source>
</evidence>
<dbReference type="Proteomes" id="UP000198287">
    <property type="component" value="Unassembled WGS sequence"/>
</dbReference>
<dbReference type="InterPro" id="IPR011009">
    <property type="entry name" value="Kinase-like_dom_sf"/>
</dbReference>
<dbReference type="STRING" id="158441.A0A226DQU9"/>
<dbReference type="Pfam" id="PF00069">
    <property type="entry name" value="Pkinase"/>
    <property type="match status" value="2"/>
</dbReference>
<keyword evidence="9" id="KW-1185">Reference proteome</keyword>
<dbReference type="SUPFAM" id="SSF56112">
    <property type="entry name" value="Protein kinase-like (PK-like)"/>
    <property type="match status" value="2"/>
</dbReference>
<accession>A0A226DQU9</accession>
<dbReference type="Gene3D" id="1.10.510.10">
    <property type="entry name" value="Transferase(Phosphotransferase) domain 1"/>
    <property type="match status" value="2"/>
</dbReference>
<keyword evidence="4 6" id="KW-0067">ATP-binding</keyword>
<dbReference type="InterPro" id="IPR050339">
    <property type="entry name" value="CC_SR_Kinase"/>
</dbReference>
<feature type="domain" description="Protein kinase" evidence="7">
    <location>
        <begin position="359"/>
        <end position="653"/>
    </location>
</feature>
<dbReference type="GO" id="GO:0005737">
    <property type="term" value="C:cytoplasm"/>
    <property type="evidence" value="ECO:0007669"/>
    <property type="project" value="TreeGrafter"/>
</dbReference>
<feature type="domain" description="Protein kinase" evidence="7">
    <location>
        <begin position="19"/>
        <end position="325"/>
    </location>
</feature>
<evidence type="ECO:0000256" key="6">
    <source>
        <dbReference type="PROSITE-ProRule" id="PRU10141"/>
    </source>
</evidence>
<sequence length="665" mass="76624">MTSPNLTEEETKPDRQKILSYESFLGYGSFGIILRALQPFGPPIAVKFIFPSGTRRSSPPRVTGYEVVLSLRHANLMQMYRIDRQNLTKKDLEKIFSHFKESEDLLLLKDRVIGTAIRCEEVPTIQIQMELCGKTLRHWLDDDRKKDGQLSPIHFDIIRGLIEGLSYLHDRDIIHRGLEPASIMFSNPESSLPIKIGGFAQSTFIYAANEFSLDMLSSHVGTVHYMAPELRFGVYTKQSDFFALGLIIWEVVQFVGPMDFDKLVYDEETNLIKFHGSFRKMIIGLTKRRVTDRFKDLTSVRNLYAMGSRNQCGLQLNIDFALPKFCDSQESLMCLDDMEVDSIIASHPSHFFEGITNNSKFDIILGRGAFGFVLRDVTNEGDKTAVKFVFPSEIDEKQQEQVAREFDIARILPQHPNIVRTRGVEERYLTSEELQKMFTNILNDSMETLLVENYIRRAKRYETIKVVCIRMDLCGESLRSWLRVRHNLDDLNIQQIQQFEIITGIIRGLKHLHENKIMHRDIKPENIMFSKVGFVVPVKLGDFGLSRKIYDDGTESNSLTCNVGARSYMASEVRSGIYDKQADIFSLGLVMWEVLQGISRHDFNRLVLDGEEELVEDHPIMVGIKQIIISLTKRKPKDRTKTLDELDPAVKFWKENIKRTTYHNK</sequence>
<evidence type="ECO:0000256" key="1">
    <source>
        <dbReference type="ARBA" id="ARBA00022679"/>
    </source>
</evidence>
<reference evidence="8 9" key="1">
    <citation type="submission" date="2015-12" db="EMBL/GenBank/DDBJ databases">
        <title>The genome of Folsomia candida.</title>
        <authorList>
            <person name="Faddeeva A."/>
            <person name="Derks M.F."/>
            <person name="Anvar Y."/>
            <person name="Smit S."/>
            <person name="Van Straalen N."/>
            <person name="Roelofs D."/>
        </authorList>
    </citation>
    <scope>NUCLEOTIDE SEQUENCE [LARGE SCALE GENOMIC DNA]</scope>
    <source>
        <strain evidence="8 9">VU population</strain>
        <tissue evidence="8">Whole body</tissue>
    </source>
</reference>
<evidence type="ECO:0000259" key="7">
    <source>
        <dbReference type="PROSITE" id="PS50011"/>
    </source>
</evidence>